<dbReference type="InterPro" id="IPR000010">
    <property type="entry name" value="Cystatin_dom"/>
</dbReference>
<evidence type="ECO:0000313" key="5">
    <source>
        <dbReference type="Proteomes" id="UP001141552"/>
    </source>
</evidence>
<reference evidence="4" key="2">
    <citation type="journal article" date="2023" name="Plants (Basel)">
        <title>Annotation of the Turnera subulata (Passifloraceae) Draft Genome Reveals the S-Locus Evolved after the Divergence of Turneroideae from Passifloroideae in a Stepwise Manner.</title>
        <authorList>
            <person name="Henning P.M."/>
            <person name="Roalson E.H."/>
            <person name="Mir W."/>
            <person name="McCubbin A.G."/>
            <person name="Shore J.S."/>
        </authorList>
    </citation>
    <scope>NUCLEOTIDE SEQUENCE</scope>
    <source>
        <strain evidence="4">F60SS</strain>
    </source>
</reference>
<dbReference type="GO" id="GO:0004869">
    <property type="term" value="F:cysteine-type endopeptidase inhibitor activity"/>
    <property type="evidence" value="ECO:0007669"/>
    <property type="project" value="UniProtKB-KW"/>
</dbReference>
<dbReference type="InterPro" id="IPR006525">
    <property type="entry name" value="Cystatin-related_pln"/>
</dbReference>
<dbReference type="SUPFAM" id="SSF54403">
    <property type="entry name" value="Cystatin/monellin"/>
    <property type="match status" value="1"/>
</dbReference>
<name>A0A9Q0F6S7_9ROSI</name>
<keyword evidence="1" id="KW-0646">Protease inhibitor</keyword>
<feature type="domain" description="Cystatin" evidence="3">
    <location>
        <begin position="12"/>
        <end position="74"/>
    </location>
</feature>
<organism evidence="4 5">
    <name type="scientific">Turnera subulata</name>
    <dbReference type="NCBI Taxonomy" id="218843"/>
    <lineage>
        <taxon>Eukaryota</taxon>
        <taxon>Viridiplantae</taxon>
        <taxon>Streptophyta</taxon>
        <taxon>Embryophyta</taxon>
        <taxon>Tracheophyta</taxon>
        <taxon>Spermatophyta</taxon>
        <taxon>Magnoliopsida</taxon>
        <taxon>eudicotyledons</taxon>
        <taxon>Gunneridae</taxon>
        <taxon>Pentapetalae</taxon>
        <taxon>rosids</taxon>
        <taxon>fabids</taxon>
        <taxon>Malpighiales</taxon>
        <taxon>Passifloraceae</taxon>
        <taxon>Turnera</taxon>
    </lineage>
</organism>
<protein>
    <recommendedName>
        <fullName evidence="3">Cystatin domain-containing protein</fullName>
    </recommendedName>
</protein>
<dbReference type="NCBIfam" id="TIGR01638">
    <property type="entry name" value="Atha_cystat_rel"/>
    <property type="match status" value="1"/>
</dbReference>
<dbReference type="PANTHER" id="PTHR31260">
    <property type="entry name" value="CYSTATIN/MONELLIN SUPERFAMILY PROTEIN"/>
    <property type="match status" value="1"/>
</dbReference>
<evidence type="ECO:0000256" key="1">
    <source>
        <dbReference type="ARBA" id="ARBA00022690"/>
    </source>
</evidence>
<keyword evidence="5" id="KW-1185">Reference proteome</keyword>
<evidence type="ECO:0000256" key="2">
    <source>
        <dbReference type="ARBA" id="ARBA00022704"/>
    </source>
</evidence>
<sequence length="110" mass="12612">MVPLDLQPHQSDCQNIMKCLHYAIAENNADPVKPKLEFVRLKKANFSSCAGRKYYITFVAKELDSQKNYTFQAKILYGIRGRLKVSNGPERGGIWTNDYTVREGTPWKNS</sequence>
<proteinExistence type="predicted"/>
<keyword evidence="2" id="KW-0789">Thiol protease inhibitor</keyword>
<comment type="caution">
    <text evidence="4">The sequence shown here is derived from an EMBL/GenBank/DDBJ whole genome shotgun (WGS) entry which is preliminary data.</text>
</comment>
<evidence type="ECO:0000313" key="4">
    <source>
        <dbReference type="EMBL" id="KAJ4825881.1"/>
    </source>
</evidence>
<dbReference type="OrthoDB" id="1625419at2759"/>
<dbReference type="EMBL" id="JAKUCV010006791">
    <property type="protein sequence ID" value="KAJ4825881.1"/>
    <property type="molecule type" value="Genomic_DNA"/>
</dbReference>
<dbReference type="InterPro" id="IPR006462">
    <property type="entry name" value="MS5"/>
</dbReference>
<accession>A0A9Q0F6S7</accession>
<gene>
    <name evidence="4" type="ORF">Tsubulata_024331</name>
</gene>
<dbReference type="Gene3D" id="3.10.450.10">
    <property type="match status" value="1"/>
</dbReference>
<dbReference type="AlphaFoldDB" id="A0A9Q0F6S7"/>
<dbReference type="InterPro" id="IPR046350">
    <property type="entry name" value="Cystatin_sf"/>
</dbReference>
<evidence type="ECO:0000259" key="3">
    <source>
        <dbReference type="Pfam" id="PF00031"/>
    </source>
</evidence>
<dbReference type="PANTHER" id="PTHR31260:SF28">
    <property type="entry name" value="CYSTATIN DOMAIN PROTEIN"/>
    <property type="match status" value="1"/>
</dbReference>
<dbReference type="Pfam" id="PF00031">
    <property type="entry name" value="Cystatin"/>
    <property type="match status" value="1"/>
</dbReference>
<reference evidence="4" key="1">
    <citation type="submission" date="2022-02" db="EMBL/GenBank/DDBJ databases">
        <authorList>
            <person name="Henning P.M."/>
            <person name="McCubbin A.G."/>
            <person name="Shore J.S."/>
        </authorList>
    </citation>
    <scope>NUCLEOTIDE SEQUENCE</scope>
    <source>
        <strain evidence="4">F60SS</strain>
        <tissue evidence="4">Leaves</tissue>
    </source>
</reference>
<dbReference type="Proteomes" id="UP001141552">
    <property type="component" value="Unassembled WGS sequence"/>
</dbReference>